<organism evidence="19 20">
    <name type="scientific">Pseudobythopirellula maris</name>
    <dbReference type="NCBI Taxonomy" id="2527991"/>
    <lineage>
        <taxon>Bacteria</taxon>
        <taxon>Pseudomonadati</taxon>
        <taxon>Planctomycetota</taxon>
        <taxon>Planctomycetia</taxon>
        <taxon>Pirellulales</taxon>
        <taxon>Lacipirellulaceae</taxon>
        <taxon>Pseudobythopirellula</taxon>
    </lineage>
</organism>
<dbReference type="GO" id="GO:0010181">
    <property type="term" value="F:FMN binding"/>
    <property type="evidence" value="ECO:0007669"/>
    <property type="project" value="UniProtKB-UniRule"/>
</dbReference>
<evidence type="ECO:0000313" key="19">
    <source>
        <dbReference type="EMBL" id="TWT90228.1"/>
    </source>
</evidence>
<evidence type="ECO:0000256" key="3">
    <source>
        <dbReference type="ARBA" id="ARBA00022519"/>
    </source>
</evidence>
<dbReference type="AlphaFoldDB" id="A0A5C5ZT70"/>
<evidence type="ECO:0000256" key="14">
    <source>
        <dbReference type="ARBA" id="ARBA00023136"/>
    </source>
</evidence>
<evidence type="ECO:0000256" key="1">
    <source>
        <dbReference type="ARBA" id="ARBA00022448"/>
    </source>
</evidence>
<evidence type="ECO:0000259" key="18">
    <source>
        <dbReference type="SMART" id="SM00900"/>
    </source>
</evidence>
<comment type="caution">
    <text evidence="19">The sequence shown here is derived from an EMBL/GenBank/DDBJ whole genome shotgun (WGS) entry which is preliminary data.</text>
</comment>
<comment type="catalytic activity">
    <reaction evidence="16 17">
        <text>a ubiquinone + n Na(+)(in) + NADH + H(+) = a ubiquinol + n Na(+)(out) + NAD(+)</text>
        <dbReference type="Rhea" id="RHEA:47748"/>
        <dbReference type="Rhea" id="RHEA-COMP:9565"/>
        <dbReference type="Rhea" id="RHEA-COMP:9566"/>
        <dbReference type="ChEBI" id="CHEBI:15378"/>
        <dbReference type="ChEBI" id="CHEBI:16389"/>
        <dbReference type="ChEBI" id="CHEBI:17976"/>
        <dbReference type="ChEBI" id="CHEBI:29101"/>
        <dbReference type="ChEBI" id="CHEBI:57540"/>
        <dbReference type="ChEBI" id="CHEBI:57945"/>
        <dbReference type="EC" id="7.2.1.1"/>
    </reaction>
</comment>
<dbReference type="GO" id="GO:0005886">
    <property type="term" value="C:plasma membrane"/>
    <property type="evidence" value="ECO:0007669"/>
    <property type="project" value="UniProtKB-SubCell"/>
</dbReference>
<protein>
    <recommendedName>
        <fullName evidence="16 17">Na(+)-translocating NADH-quinone reductase subunit C</fullName>
        <shortName evidence="16 17">Na(+)-NQR subunit C</shortName>
        <shortName evidence="16 17">Na(+)-translocating NQR subunit C</shortName>
        <ecNumber evidence="16 17">7.2.1.1</ecNumber>
    </recommendedName>
    <alternativeName>
        <fullName evidence="16 17">NQR complex subunit C</fullName>
    </alternativeName>
    <alternativeName>
        <fullName evidence="16 17">NQR-1 subunit C</fullName>
    </alternativeName>
</protein>
<keyword evidence="9 16" id="KW-1133">Transmembrane helix</keyword>
<sequence length="269" mass="28590">MPPRDSTIGTFMVAAILCVVCSVLVSIAAVALKPQQDRNKKLDEKKNVLLAAGLAEPSATAKEIDAIFEESIERVLIDLASGEPVDPETVDPEKYDPIEAASDEEMNVEISPAGALPGIAEREPYAFVYKIKEGDAVTGYVLPIYGKGLWSTLYGFLAVEADANTVLGITYYQHGETPGLGGEVDNYGWKSLWPGKKIYGAEGDVMLGVVKGSGSGEHQIDGLSGATITSKGVDQMIKYWLGEGGFGPYLQKQTSDEAAVVAMVGRRAG</sequence>
<dbReference type="PIRSF" id="PIRSF009437">
    <property type="entry name" value="NQR-1_subunit_C"/>
    <property type="match status" value="1"/>
</dbReference>
<evidence type="ECO:0000256" key="2">
    <source>
        <dbReference type="ARBA" id="ARBA00022475"/>
    </source>
</evidence>
<dbReference type="SMART" id="SM00900">
    <property type="entry name" value="FMN_bind"/>
    <property type="match status" value="1"/>
</dbReference>
<dbReference type="GO" id="GO:0016655">
    <property type="term" value="F:oxidoreductase activity, acting on NAD(P)H, quinone or similar compound as acceptor"/>
    <property type="evidence" value="ECO:0007669"/>
    <property type="project" value="UniProtKB-UniRule"/>
</dbReference>
<dbReference type="EMBL" id="SJPQ01000001">
    <property type="protein sequence ID" value="TWT90228.1"/>
    <property type="molecule type" value="Genomic_DNA"/>
</dbReference>
<dbReference type="InterPro" id="IPR010204">
    <property type="entry name" value="NqrC"/>
</dbReference>
<evidence type="ECO:0000256" key="5">
    <source>
        <dbReference type="ARBA" id="ARBA00022630"/>
    </source>
</evidence>
<comment type="cofactor">
    <cofactor evidence="16 17">
        <name>FMN</name>
        <dbReference type="ChEBI" id="CHEBI:58210"/>
    </cofactor>
</comment>
<evidence type="ECO:0000256" key="12">
    <source>
        <dbReference type="ARBA" id="ARBA00023065"/>
    </source>
</evidence>
<evidence type="ECO:0000256" key="9">
    <source>
        <dbReference type="ARBA" id="ARBA00022989"/>
    </source>
</evidence>
<accession>A0A5C5ZT70</accession>
<keyword evidence="10 16" id="KW-0520">NAD</keyword>
<feature type="modified residue" description="FMN phosphoryl threonine" evidence="16">
    <location>
        <position position="227"/>
    </location>
</feature>
<keyword evidence="7 16" id="KW-0812">Transmembrane</keyword>
<dbReference type="PANTHER" id="PTHR37838:SF1">
    <property type="entry name" value="NA(+)-TRANSLOCATING NADH-QUINONE REDUCTASE SUBUNIT C"/>
    <property type="match status" value="1"/>
</dbReference>
<evidence type="ECO:0000256" key="13">
    <source>
        <dbReference type="ARBA" id="ARBA00023075"/>
    </source>
</evidence>
<gene>
    <name evidence="16 19" type="primary">nqrC</name>
    <name evidence="19" type="ORF">Mal64_06120</name>
</gene>
<evidence type="ECO:0000256" key="15">
    <source>
        <dbReference type="ARBA" id="ARBA00023201"/>
    </source>
</evidence>
<dbReference type="NCBIfam" id="TIGR01938">
    <property type="entry name" value="nqrC"/>
    <property type="match status" value="1"/>
</dbReference>
<keyword evidence="14 16" id="KW-0472">Membrane</keyword>
<feature type="transmembrane region" description="Helical" evidence="16">
    <location>
        <begin position="12"/>
        <end position="32"/>
    </location>
</feature>
<comment type="subunit">
    <text evidence="16 17">Composed of six subunits; NqrA, NqrB, NqrC, NqrD, NqrE and NqrF.</text>
</comment>
<keyword evidence="6 16" id="KW-0288">FMN</keyword>
<evidence type="ECO:0000256" key="10">
    <source>
        <dbReference type="ARBA" id="ARBA00023027"/>
    </source>
</evidence>
<feature type="domain" description="FMN-binding" evidence="18">
    <location>
        <begin position="148"/>
        <end position="244"/>
    </location>
</feature>
<dbReference type="NCBIfam" id="NF003749">
    <property type="entry name" value="PRK05346.1-5"/>
    <property type="match status" value="1"/>
</dbReference>
<dbReference type="Pfam" id="PF04205">
    <property type="entry name" value="FMN_bind"/>
    <property type="match status" value="1"/>
</dbReference>
<dbReference type="RefSeq" id="WP_146396866.1">
    <property type="nucleotide sequence ID" value="NZ_SJPQ01000001.1"/>
</dbReference>
<evidence type="ECO:0000313" key="20">
    <source>
        <dbReference type="Proteomes" id="UP000315440"/>
    </source>
</evidence>
<dbReference type="GO" id="GO:0006814">
    <property type="term" value="P:sodium ion transport"/>
    <property type="evidence" value="ECO:0007669"/>
    <property type="project" value="UniProtKB-UniRule"/>
</dbReference>
<keyword evidence="3" id="KW-0997">Cell inner membrane</keyword>
<keyword evidence="8 16" id="KW-1278">Translocase</keyword>
<proteinExistence type="inferred from homology"/>
<keyword evidence="11 16" id="KW-0915">Sodium</keyword>
<dbReference type="InterPro" id="IPR007329">
    <property type="entry name" value="FMN-bd"/>
</dbReference>
<keyword evidence="4 16" id="KW-0597">Phosphoprotein</keyword>
<keyword evidence="12 16" id="KW-0406">Ion transport</keyword>
<dbReference type="Proteomes" id="UP000315440">
    <property type="component" value="Unassembled WGS sequence"/>
</dbReference>
<comment type="caution">
    <text evidence="16">Lacks conserved residue(s) required for the propagation of feature annotation.</text>
</comment>
<keyword evidence="19" id="KW-0560">Oxidoreductase</keyword>
<evidence type="ECO:0000256" key="17">
    <source>
        <dbReference type="PIRNR" id="PIRNR009437"/>
    </source>
</evidence>
<keyword evidence="1 16" id="KW-0813">Transport</keyword>
<keyword evidence="13 16" id="KW-0830">Ubiquinone</keyword>
<dbReference type="PANTHER" id="PTHR37838">
    <property type="entry name" value="NA(+)-TRANSLOCATING NADH-QUINONE REDUCTASE SUBUNIT C"/>
    <property type="match status" value="1"/>
</dbReference>
<keyword evidence="15 16" id="KW-0739">Sodium transport</keyword>
<dbReference type="OrthoDB" id="9794010at2"/>
<dbReference type="HAMAP" id="MF_00427">
    <property type="entry name" value="NqrC"/>
    <property type="match status" value="1"/>
</dbReference>
<evidence type="ECO:0000256" key="7">
    <source>
        <dbReference type="ARBA" id="ARBA00022692"/>
    </source>
</evidence>
<reference evidence="19 20" key="1">
    <citation type="submission" date="2019-02" db="EMBL/GenBank/DDBJ databases">
        <title>Deep-cultivation of Planctomycetes and their phenomic and genomic characterization uncovers novel biology.</title>
        <authorList>
            <person name="Wiegand S."/>
            <person name="Jogler M."/>
            <person name="Boedeker C."/>
            <person name="Pinto D."/>
            <person name="Vollmers J."/>
            <person name="Rivas-Marin E."/>
            <person name="Kohn T."/>
            <person name="Peeters S.H."/>
            <person name="Heuer A."/>
            <person name="Rast P."/>
            <person name="Oberbeckmann S."/>
            <person name="Bunk B."/>
            <person name="Jeske O."/>
            <person name="Meyerdierks A."/>
            <person name="Storesund J.E."/>
            <person name="Kallscheuer N."/>
            <person name="Luecker S."/>
            <person name="Lage O.M."/>
            <person name="Pohl T."/>
            <person name="Merkel B.J."/>
            <person name="Hornburger P."/>
            <person name="Mueller R.-W."/>
            <person name="Bruemmer F."/>
            <person name="Labrenz M."/>
            <person name="Spormann A.M."/>
            <person name="Op Den Camp H."/>
            <person name="Overmann J."/>
            <person name="Amann R."/>
            <person name="Jetten M.S.M."/>
            <person name="Mascher T."/>
            <person name="Medema M.H."/>
            <person name="Devos D.P."/>
            <person name="Kaster A.-K."/>
            <person name="Ovreas L."/>
            <person name="Rohde M."/>
            <person name="Galperin M.Y."/>
            <person name="Jogler C."/>
        </authorList>
    </citation>
    <scope>NUCLEOTIDE SEQUENCE [LARGE SCALE GENOMIC DNA]</scope>
    <source>
        <strain evidence="19 20">Mal64</strain>
    </source>
</reference>
<comment type="similarity">
    <text evidence="16 17">Belongs to the NqrC family.</text>
</comment>
<comment type="subcellular location">
    <subcellularLocation>
        <location evidence="16">Cell membrane</location>
        <topology evidence="16">Single-pass membrane protein</topology>
    </subcellularLocation>
</comment>
<evidence type="ECO:0000256" key="6">
    <source>
        <dbReference type="ARBA" id="ARBA00022643"/>
    </source>
</evidence>
<evidence type="ECO:0000256" key="4">
    <source>
        <dbReference type="ARBA" id="ARBA00022553"/>
    </source>
</evidence>
<name>A0A5C5ZT70_9BACT</name>
<evidence type="ECO:0000256" key="8">
    <source>
        <dbReference type="ARBA" id="ARBA00022967"/>
    </source>
</evidence>
<keyword evidence="5 16" id="KW-0285">Flavoprotein</keyword>
<keyword evidence="20" id="KW-1185">Reference proteome</keyword>
<dbReference type="EC" id="7.2.1.1" evidence="16 17"/>
<evidence type="ECO:0000256" key="11">
    <source>
        <dbReference type="ARBA" id="ARBA00023053"/>
    </source>
</evidence>
<evidence type="ECO:0000256" key="16">
    <source>
        <dbReference type="HAMAP-Rule" id="MF_00427"/>
    </source>
</evidence>
<keyword evidence="2 16" id="KW-1003">Cell membrane</keyword>
<comment type="function">
    <text evidence="16">NQR complex catalyzes the reduction of ubiquinone-1 to ubiquinol by two successive reactions, coupled with the transport of Na(+) ions from the cytoplasm to the periplasm. NqrA to NqrE are probably involved in the second step, the conversion of ubisemiquinone to ubiquinol.</text>
</comment>